<dbReference type="Gene3D" id="3.30.420.10">
    <property type="entry name" value="Ribonuclease H-like superfamily/Ribonuclease H"/>
    <property type="match status" value="1"/>
</dbReference>
<dbReference type="GO" id="GO:0003676">
    <property type="term" value="F:nucleic acid binding"/>
    <property type="evidence" value="ECO:0007669"/>
    <property type="project" value="InterPro"/>
</dbReference>
<dbReference type="EMBL" id="JAWQEG010002329">
    <property type="protein sequence ID" value="KAK3872695.1"/>
    <property type="molecule type" value="Genomic_DNA"/>
</dbReference>
<sequence>MLLHHCEADPAILEWLWFSYEALFHLYGCVNQHNARFLGTENPVNIREHQKNSPKLVVWCAMSSLGFIRSCFFKKENEDAATVTGVNYHHMLQNIIVPSWHKWHLRMRPSSNKTEPQRIIIEMSDQS</sequence>
<accession>A0AAE1KIM2</accession>
<organism evidence="1 2">
    <name type="scientific">Petrolisthes cinctipes</name>
    <name type="common">Flat porcelain crab</name>
    <dbReference type="NCBI Taxonomy" id="88211"/>
    <lineage>
        <taxon>Eukaryota</taxon>
        <taxon>Metazoa</taxon>
        <taxon>Ecdysozoa</taxon>
        <taxon>Arthropoda</taxon>
        <taxon>Crustacea</taxon>
        <taxon>Multicrustacea</taxon>
        <taxon>Malacostraca</taxon>
        <taxon>Eumalacostraca</taxon>
        <taxon>Eucarida</taxon>
        <taxon>Decapoda</taxon>
        <taxon>Pleocyemata</taxon>
        <taxon>Anomura</taxon>
        <taxon>Galatheoidea</taxon>
        <taxon>Porcellanidae</taxon>
        <taxon>Petrolisthes</taxon>
    </lineage>
</organism>
<keyword evidence="2" id="KW-1185">Reference proteome</keyword>
<evidence type="ECO:0000313" key="2">
    <source>
        <dbReference type="Proteomes" id="UP001286313"/>
    </source>
</evidence>
<protein>
    <submittedName>
        <fullName evidence="1">Uncharacterized protein</fullName>
    </submittedName>
</protein>
<comment type="caution">
    <text evidence="1">The sequence shown here is derived from an EMBL/GenBank/DDBJ whole genome shotgun (WGS) entry which is preliminary data.</text>
</comment>
<proteinExistence type="predicted"/>
<dbReference type="AlphaFoldDB" id="A0AAE1KIM2"/>
<dbReference type="PANTHER" id="PTHR47326:SF1">
    <property type="entry name" value="HTH PSQ-TYPE DOMAIN-CONTAINING PROTEIN"/>
    <property type="match status" value="1"/>
</dbReference>
<dbReference type="Proteomes" id="UP001286313">
    <property type="component" value="Unassembled WGS sequence"/>
</dbReference>
<gene>
    <name evidence="1" type="ORF">Pcinc_022243</name>
</gene>
<name>A0AAE1KIM2_PETCI</name>
<dbReference type="InterPro" id="IPR036397">
    <property type="entry name" value="RNaseH_sf"/>
</dbReference>
<evidence type="ECO:0000313" key="1">
    <source>
        <dbReference type="EMBL" id="KAK3872695.1"/>
    </source>
</evidence>
<reference evidence="1" key="1">
    <citation type="submission" date="2023-10" db="EMBL/GenBank/DDBJ databases">
        <title>Genome assemblies of two species of porcelain crab, Petrolisthes cinctipes and Petrolisthes manimaculis (Anomura: Porcellanidae).</title>
        <authorList>
            <person name="Angst P."/>
        </authorList>
    </citation>
    <scope>NUCLEOTIDE SEQUENCE</scope>
    <source>
        <strain evidence="1">PB745_01</strain>
        <tissue evidence="1">Gill</tissue>
    </source>
</reference>
<dbReference type="PANTHER" id="PTHR47326">
    <property type="entry name" value="TRANSPOSABLE ELEMENT TC3 TRANSPOSASE-LIKE PROTEIN"/>
    <property type="match status" value="1"/>
</dbReference>